<proteinExistence type="inferred from homology"/>
<comment type="caution">
    <text evidence="14">The sequence shown here is derived from an EMBL/GenBank/DDBJ whole genome shotgun (WGS) entry which is preliminary data.</text>
</comment>
<dbReference type="UniPathway" id="UPA00028">
    <property type="reaction ID" value="UER00004"/>
</dbReference>
<dbReference type="InterPro" id="IPR003710">
    <property type="entry name" value="ApbA"/>
</dbReference>
<dbReference type="Pfam" id="PF08546">
    <property type="entry name" value="ApbA_C"/>
    <property type="match status" value="1"/>
</dbReference>
<dbReference type="InterPro" id="IPR036291">
    <property type="entry name" value="NAD(P)-bd_dom_sf"/>
</dbReference>
<evidence type="ECO:0000259" key="13">
    <source>
        <dbReference type="Pfam" id="PF08546"/>
    </source>
</evidence>
<dbReference type="SUPFAM" id="SSF51735">
    <property type="entry name" value="NAD(P)-binding Rossmann-fold domains"/>
    <property type="match status" value="1"/>
</dbReference>
<evidence type="ECO:0000256" key="7">
    <source>
        <dbReference type="ARBA" id="ARBA00022857"/>
    </source>
</evidence>
<keyword evidence="15" id="KW-1185">Reference proteome</keyword>
<reference evidence="14 15" key="1">
    <citation type="submission" date="2021-01" db="EMBL/GenBank/DDBJ databases">
        <title>Whole genome shotgun sequence of Catellatospora bangladeshensis NBRC 107357.</title>
        <authorList>
            <person name="Komaki H."/>
            <person name="Tamura T."/>
        </authorList>
    </citation>
    <scope>NUCLEOTIDE SEQUENCE [LARGE SCALE GENOMIC DNA]</scope>
    <source>
        <strain evidence="14 15">NBRC 107357</strain>
    </source>
</reference>
<dbReference type="GO" id="GO:0005737">
    <property type="term" value="C:cytoplasm"/>
    <property type="evidence" value="ECO:0007669"/>
    <property type="project" value="TreeGrafter"/>
</dbReference>
<dbReference type="InterPro" id="IPR013328">
    <property type="entry name" value="6PGD_dom2"/>
</dbReference>
<dbReference type="GO" id="GO:0050661">
    <property type="term" value="F:NADP binding"/>
    <property type="evidence" value="ECO:0007669"/>
    <property type="project" value="TreeGrafter"/>
</dbReference>
<dbReference type="AlphaFoldDB" id="A0A8J3NKR0"/>
<evidence type="ECO:0000256" key="9">
    <source>
        <dbReference type="ARBA" id="ARBA00032024"/>
    </source>
</evidence>
<evidence type="ECO:0000256" key="8">
    <source>
        <dbReference type="ARBA" id="ARBA00023002"/>
    </source>
</evidence>
<feature type="domain" description="Ketopantoate reductase N-terminal" evidence="12">
    <location>
        <begin position="4"/>
        <end position="138"/>
    </location>
</feature>
<dbReference type="EC" id="1.1.1.169" evidence="4 11"/>
<evidence type="ECO:0000313" key="15">
    <source>
        <dbReference type="Proteomes" id="UP000601223"/>
    </source>
</evidence>
<evidence type="ECO:0000256" key="1">
    <source>
        <dbReference type="ARBA" id="ARBA00002919"/>
    </source>
</evidence>
<keyword evidence="6 11" id="KW-0566">Pantothenate biosynthesis</keyword>
<evidence type="ECO:0000256" key="6">
    <source>
        <dbReference type="ARBA" id="ARBA00022655"/>
    </source>
</evidence>
<gene>
    <name evidence="14" type="ORF">Cba03nite_56310</name>
</gene>
<dbReference type="Gene3D" id="1.10.1040.10">
    <property type="entry name" value="N-(1-d-carboxylethyl)-l-norvaline Dehydrogenase, domain 2"/>
    <property type="match status" value="1"/>
</dbReference>
<dbReference type="SUPFAM" id="SSF48179">
    <property type="entry name" value="6-phosphogluconate dehydrogenase C-terminal domain-like"/>
    <property type="match status" value="1"/>
</dbReference>
<dbReference type="InterPro" id="IPR050838">
    <property type="entry name" value="Ketopantoate_reductase"/>
</dbReference>
<dbReference type="GO" id="GO:0008677">
    <property type="term" value="F:2-dehydropantoate 2-reductase activity"/>
    <property type="evidence" value="ECO:0007669"/>
    <property type="project" value="UniProtKB-EC"/>
</dbReference>
<comment type="similarity">
    <text evidence="3 11">Belongs to the ketopantoate reductase family.</text>
</comment>
<dbReference type="PANTHER" id="PTHR43765">
    <property type="entry name" value="2-DEHYDROPANTOATE 2-REDUCTASE-RELATED"/>
    <property type="match status" value="1"/>
</dbReference>
<protein>
    <recommendedName>
        <fullName evidence="5 11">2-dehydropantoate 2-reductase</fullName>
        <ecNumber evidence="4 11">1.1.1.169</ecNumber>
    </recommendedName>
    <alternativeName>
        <fullName evidence="9 11">Ketopantoate reductase</fullName>
    </alternativeName>
</protein>
<organism evidence="14 15">
    <name type="scientific">Catellatospora bangladeshensis</name>
    <dbReference type="NCBI Taxonomy" id="310355"/>
    <lineage>
        <taxon>Bacteria</taxon>
        <taxon>Bacillati</taxon>
        <taxon>Actinomycetota</taxon>
        <taxon>Actinomycetes</taxon>
        <taxon>Micromonosporales</taxon>
        <taxon>Micromonosporaceae</taxon>
        <taxon>Catellatospora</taxon>
    </lineage>
</organism>
<comment type="function">
    <text evidence="1 11">Catalyzes the NADPH-dependent reduction of ketopantoate into pantoic acid.</text>
</comment>
<dbReference type="InterPro" id="IPR008927">
    <property type="entry name" value="6-PGluconate_DH-like_C_sf"/>
</dbReference>
<dbReference type="EMBL" id="BONF01000036">
    <property type="protein sequence ID" value="GIF84282.1"/>
    <property type="molecule type" value="Genomic_DNA"/>
</dbReference>
<evidence type="ECO:0000259" key="12">
    <source>
        <dbReference type="Pfam" id="PF02558"/>
    </source>
</evidence>
<sequence>MRFIVYGAGAVGGVLGAHLHLSGHPVVLIARGAHLSAIRERGLTLETGTGSRTMHVPAVAGPAEIEWRGGDVVLLAVKSQDTRAALEGLAASAPPGTRIVSLQNGVDNERQALRVFEHVYGVCVMSPTTHLTPGVVRADCHPVPGLLDIGRYPSGTDPVAEQVAAAFRDAGYRSEPRPDIMRWKYGKLLRNVGNAVDAVCGRAEGTQEIFQRVRLEAEAVLDAAGIAYTPADEDDERRADILKVVTGGSRGGGSSWQSLHRGTGHIEADYLSGEIVLVARLHGLPAPYNENACRWADRFAREGRRPGTLDPAEWLSTLPA</sequence>
<comment type="pathway">
    <text evidence="2 11">Cofactor biosynthesis; (R)-pantothenate biosynthesis; (R)-pantoate from 3-methyl-2-oxobutanoate: step 2/2.</text>
</comment>
<keyword evidence="8 11" id="KW-0560">Oxidoreductase</keyword>
<dbReference type="NCBIfam" id="TIGR00745">
    <property type="entry name" value="apbA_panE"/>
    <property type="match status" value="1"/>
</dbReference>
<accession>A0A8J3NKR0</accession>
<evidence type="ECO:0000256" key="3">
    <source>
        <dbReference type="ARBA" id="ARBA00007870"/>
    </source>
</evidence>
<dbReference type="RefSeq" id="WP_203752348.1">
    <property type="nucleotide sequence ID" value="NZ_BONF01000036.1"/>
</dbReference>
<dbReference type="GO" id="GO:0015940">
    <property type="term" value="P:pantothenate biosynthetic process"/>
    <property type="evidence" value="ECO:0007669"/>
    <property type="project" value="UniProtKB-UniPathway"/>
</dbReference>
<evidence type="ECO:0000256" key="11">
    <source>
        <dbReference type="RuleBase" id="RU362068"/>
    </source>
</evidence>
<keyword evidence="7 11" id="KW-0521">NADP</keyword>
<feature type="domain" description="Ketopantoate reductase C-terminal" evidence="13">
    <location>
        <begin position="181"/>
        <end position="291"/>
    </location>
</feature>
<evidence type="ECO:0000313" key="14">
    <source>
        <dbReference type="EMBL" id="GIF84282.1"/>
    </source>
</evidence>
<dbReference type="Proteomes" id="UP000601223">
    <property type="component" value="Unassembled WGS sequence"/>
</dbReference>
<evidence type="ECO:0000256" key="5">
    <source>
        <dbReference type="ARBA" id="ARBA00019465"/>
    </source>
</evidence>
<evidence type="ECO:0000256" key="10">
    <source>
        <dbReference type="ARBA" id="ARBA00048793"/>
    </source>
</evidence>
<name>A0A8J3NKR0_9ACTN</name>
<evidence type="ECO:0000256" key="2">
    <source>
        <dbReference type="ARBA" id="ARBA00004994"/>
    </source>
</evidence>
<evidence type="ECO:0000256" key="4">
    <source>
        <dbReference type="ARBA" id="ARBA00013014"/>
    </source>
</evidence>
<comment type="catalytic activity">
    <reaction evidence="10 11">
        <text>(R)-pantoate + NADP(+) = 2-dehydropantoate + NADPH + H(+)</text>
        <dbReference type="Rhea" id="RHEA:16233"/>
        <dbReference type="ChEBI" id="CHEBI:11561"/>
        <dbReference type="ChEBI" id="CHEBI:15378"/>
        <dbReference type="ChEBI" id="CHEBI:15980"/>
        <dbReference type="ChEBI" id="CHEBI:57783"/>
        <dbReference type="ChEBI" id="CHEBI:58349"/>
        <dbReference type="EC" id="1.1.1.169"/>
    </reaction>
</comment>
<dbReference type="Gene3D" id="3.40.50.720">
    <property type="entry name" value="NAD(P)-binding Rossmann-like Domain"/>
    <property type="match status" value="1"/>
</dbReference>
<dbReference type="InterPro" id="IPR013752">
    <property type="entry name" value="KPA_reductase"/>
</dbReference>
<dbReference type="PANTHER" id="PTHR43765:SF2">
    <property type="entry name" value="2-DEHYDROPANTOATE 2-REDUCTASE"/>
    <property type="match status" value="1"/>
</dbReference>
<dbReference type="Pfam" id="PF02558">
    <property type="entry name" value="ApbA"/>
    <property type="match status" value="1"/>
</dbReference>
<dbReference type="InterPro" id="IPR013332">
    <property type="entry name" value="KPR_N"/>
</dbReference>